<evidence type="ECO:0000313" key="1">
    <source>
        <dbReference type="EMBL" id="MEA5456018.1"/>
    </source>
</evidence>
<keyword evidence="2" id="KW-1185">Reference proteome</keyword>
<keyword evidence="1" id="KW-0489">Methyltransferase</keyword>
<evidence type="ECO:0000313" key="2">
    <source>
        <dbReference type="Proteomes" id="UP001304769"/>
    </source>
</evidence>
<dbReference type="SUPFAM" id="SSF53335">
    <property type="entry name" value="S-adenosyl-L-methionine-dependent methyltransferases"/>
    <property type="match status" value="1"/>
</dbReference>
<proteinExistence type="predicted"/>
<comment type="caution">
    <text evidence="1">The sequence shown here is derived from an EMBL/GenBank/DDBJ whole genome shotgun (WGS) entry which is preliminary data.</text>
</comment>
<keyword evidence="1" id="KW-0808">Transferase</keyword>
<dbReference type="GO" id="GO:0032259">
    <property type="term" value="P:methylation"/>
    <property type="evidence" value="ECO:0007669"/>
    <property type="project" value="UniProtKB-KW"/>
</dbReference>
<reference evidence="1 2" key="1">
    <citation type="submission" date="2023-12" db="EMBL/GenBank/DDBJ databases">
        <title>Sinomonas terricola sp. nov, isolated from litchi orchard soil in Guangdong, PR China.</title>
        <authorList>
            <person name="Jiaxin W."/>
            <person name="Yang Z."/>
            <person name="Honghui Z."/>
        </authorList>
    </citation>
    <scope>NUCLEOTIDE SEQUENCE [LARGE SCALE GENOMIC DNA]</scope>
    <source>
        <strain evidence="1 2">JGH33</strain>
    </source>
</reference>
<dbReference type="InterPro" id="IPR029063">
    <property type="entry name" value="SAM-dependent_MTases_sf"/>
</dbReference>
<dbReference type="Proteomes" id="UP001304769">
    <property type="component" value="Unassembled WGS sequence"/>
</dbReference>
<dbReference type="EMBL" id="JAYGGQ010000011">
    <property type="protein sequence ID" value="MEA5456018.1"/>
    <property type="molecule type" value="Genomic_DNA"/>
</dbReference>
<gene>
    <name evidence="1" type="ORF">SPF06_14880</name>
</gene>
<name>A0ABU5T8J7_9MICC</name>
<protein>
    <submittedName>
        <fullName evidence="1">SAM-dependent methyltransferase</fullName>
    </submittedName>
</protein>
<dbReference type="RefSeq" id="WP_323279906.1">
    <property type="nucleotide sequence ID" value="NZ_JAYGGQ010000011.1"/>
</dbReference>
<sequence>MDSCCGGPLEPGRDHGYDAIFDSRFSGAIAKRYGQRGLRAPERRIVDFLAGTGIDGATVLEVGGGVGEIQLELLKRGAARAVNLELSGGYEEDALRLIEQAGFGGRIERRLGVDLAEEGHGIEAADVVVLHRVVCCYADYAKLLTAAAGHARRALVFSYPTANLPSRAFIRLMNALIAASGRSFRGFIHPPAAMIDVLRSQGLEPSFRWNSPVWHVVGAVRNS</sequence>
<accession>A0ABU5T8J7</accession>
<organism evidence="1 2">
    <name type="scientific">Sinomonas terricola</name>
    <dbReference type="NCBI Taxonomy" id="3110330"/>
    <lineage>
        <taxon>Bacteria</taxon>
        <taxon>Bacillati</taxon>
        <taxon>Actinomycetota</taxon>
        <taxon>Actinomycetes</taxon>
        <taxon>Micrococcales</taxon>
        <taxon>Micrococcaceae</taxon>
        <taxon>Sinomonas</taxon>
    </lineage>
</organism>
<dbReference type="Gene3D" id="3.40.50.150">
    <property type="entry name" value="Vaccinia Virus protein VP39"/>
    <property type="match status" value="1"/>
</dbReference>
<dbReference type="GO" id="GO:0008168">
    <property type="term" value="F:methyltransferase activity"/>
    <property type="evidence" value="ECO:0007669"/>
    <property type="project" value="UniProtKB-KW"/>
</dbReference>